<protein>
    <recommendedName>
        <fullName evidence="3">PLAT domain-containing protein</fullName>
    </recommendedName>
</protein>
<dbReference type="EMBL" id="OZ075137">
    <property type="protein sequence ID" value="CAL5007623.1"/>
    <property type="molecule type" value="Genomic_DNA"/>
</dbReference>
<feature type="domain" description="PLAT" evidence="3">
    <location>
        <begin position="59"/>
        <end position="187"/>
    </location>
</feature>
<dbReference type="Proteomes" id="UP001497457">
    <property type="component" value="Chromosome 27b"/>
</dbReference>
<reference evidence="5" key="1">
    <citation type="submission" date="2024-06" db="EMBL/GenBank/DDBJ databases">
        <authorList>
            <person name="Ryan C."/>
        </authorList>
    </citation>
    <scope>NUCLEOTIDE SEQUENCE [LARGE SCALE GENOMIC DNA]</scope>
</reference>
<dbReference type="InterPro" id="IPR001024">
    <property type="entry name" value="PLAT/LH2_dom"/>
</dbReference>
<dbReference type="PANTHER" id="PTHR31718">
    <property type="entry name" value="PLAT DOMAIN-CONTAINING PROTEIN"/>
    <property type="match status" value="1"/>
</dbReference>
<accession>A0ABC9BTC1</accession>
<keyword evidence="5" id="KW-1185">Reference proteome</keyword>
<dbReference type="Gene3D" id="2.60.60.20">
    <property type="entry name" value="PLAT/LH2 domain"/>
    <property type="match status" value="1"/>
</dbReference>
<proteinExistence type="predicted"/>
<dbReference type="PROSITE" id="PS50095">
    <property type="entry name" value="PLAT"/>
    <property type="match status" value="1"/>
</dbReference>
<keyword evidence="2" id="KW-0732">Signal</keyword>
<organism evidence="4 5">
    <name type="scientific">Urochloa decumbens</name>
    <dbReference type="NCBI Taxonomy" id="240449"/>
    <lineage>
        <taxon>Eukaryota</taxon>
        <taxon>Viridiplantae</taxon>
        <taxon>Streptophyta</taxon>
        <taxon>Embryophyta</taxon>
        <taxon>Tracheophyta</taxon>
        <taxon>Spermatophyta</taxon>
        <taxon>Magnoliopsida</taxon>
        <taxon>Liliopsida</taxon>
        <taxon>Poales</taxon>
        <taxon>Poaceae</taxon>
        <taxon>PACMAD clade</taxon>
        <taxon>Panicoideae</taxon>
        <taxon>Panicodae</taxon>
        <taxon>Paniceae</taxon>
        <taxon>Melinidinae</taxon>
        <taxon>Urochloa</taxon>
    </lineage>
</organism>
<evidence type="ECO:0000313" key="4">
    <source>
        <dbReference type="EMBL" id="CAL5007623.1"/>
    </source>
</evidence>
<sequence length="196" mass="21122">MLTLHRPAVNMMKVLILLPLVALSAIDASARSLQGDGEAQANNLDANTAAASSPASRLCLYEIVVKTAPGVEGGGTDAHVYLKLSSAGDHSAALEFNDLESWGWMGPGHDYFEAGNMDIFGQAPRECDMPCKMLLVSDGSSDKPDWYVNFVEIIQIGSDLSVLVRKFFINGWLSAHKPPYQLFAYQDLCGNNTAVA</sequence>
<evidence type="ECO:0000256" key="2">
    <source>
        <dbReference type="SAM" id="SignalP"/>
    </source>
</evidence>
<feature type="signal peptide" evidence="2">
    <location>
        <begin position="1"/>
        <end position="30"/>
    </location>
</feature>
<gene>
    <name evidence="4" type="ORF">URODEC1_LOCUS68587</name>
</gene>
<evidence type="ECO:0000313" key="5">
    <source>
        <dbReference type="Proteomes" id="UP001497457"/>
    </source>
</evidence>
<reference evidence="4 5" key="2">
    <citation type="submission" date="2024-10" db="EMBL/GenBank/DDBJ databases">
        <authorList>
            <person name="Ryan C."/>
        </authorList>
    </citation>
    <scope>NUCLEOTIDE SEQUENCE [LARGE SCALE GENOMIC DNA]</scope>
</reference>
<dbReference type="InterPro" id="IPR036392">
    <property type="entry name" value="PLAT/LH2_dom_sf"/>
</dbReference>
<comment type="caution">
    <text evidence="1">Lacks conserved residue(s) required for the propagation of feature annotation.</text>
</comment>
<evidence type="ECO:0000256" key="1">
    <source>
        <dbReference type="PROSITE-ProRule" id="PRU00152"/>
    </source>
</evidence>
<dbReference type="PANTHER" id="PTHR31718:SF64">
    <property type="entry name" value="OS10G0361900 PROTEIN"/>
    <property type="match status" value="1"/>
</dbReference>
<evidence type="ECO:0000259" key="3">
    <source>
        <dbReference type="PROSITE" id="PS50095"/>
    </source>
</evidence>
<dbReference type="AlphaFoldDB" id="A0ABC9BTC1"/>
<feature type="chain" id="PRO_5044780135" description="PLAT domain-containing protein" evidence="2">
    <location>
        <begin position="31"/>
        <end position="196"/>
    </location>
</feature>
<name>A0ABC9BTC1_9POAL</name>
<dbReference type="SUPFAM" id="SSF49723">
    <property type="entry name" value="Lipase/lipooxygenase domain (PLAT/LH2 domain)"/>
    <property type="match status" value="1"/>
</dbReference>